<dbReference type="InterPro" id="IPR005645">
    <property type="entry name" value="FSH-like_dom"/>
</dbReference>
<feature type="repeat" description="PPR" evidence="2">
    <location>
        <begin position="590"/>
        <end position="626"/>
    </location>
</feature>
<reference evidence="4" key="1">
    <citation type="submission" date="2021-02" db="EMBL/GenBank/DDBJ databases">
        <authorList>
            <person name="Dougan E. K."/>
            <person name="Rhodes N."/>
            <person name="Thang M."/>
            <person name="Chan C."/>
        </authorList>
    </citation>
    <scope>NUCLEOTIDE SEQUENCE</scope>
</reference>
<evidence type="ECO:0000256" key="2">
    <source>
        <dbReference type="PROSITE-ProRule" id="PRU00708"/>
    </source>
</evidence>
<dbReference type="AlphaFoldDB" id="A0A812KZF0"/>
<dbReference type="PANTHER" id="PTHR47447">
    <property type="entry name" value="OS03G0856100 PROTEIN"/>
    <property type="match status" value="1"/>
</dbReference>
<dbReference type="Gene3D" id="3.40.50.1820">
    <property type="entry name" value="alpha/beta hydrolase"/>
    <property type="match status" value="1"/>
</dbReference>
<accession>A0A812KZF0</accession>
<dbReference type="NCBIfam" id="TIGR00756">
    <property type="entry name" value="PPR"/>
    <property type="match status" value="1"/>
</dbReference>
<protein>
    <recommendedName>
        <fullName evidence="3">Serine hydrolase domain-containing protein</fullName>
    </recommendedName>
</protein>
<dbReference type="PANTHER" id="PTHR47447:SF17">
    <property type="entry name" value="OS12G0638900 PROTEIN"/>
    <property type="match status" value="1"/>
</dbReference>
<proteinExistence type="predicted"/>
<evidence type="ECO:0000256" key="1">
    <source>
        <dbReference type="ARBA" id="ARBA00022737"/>
    </source>
</evidence>
<dbReference type="EMBL" id="CAJNDS010000813">
    <property type="protein sequence ID" value="CAE7235674.1"/>
    <property type="molecule type" value="Genomic_DNA"/>
</dbReference>
<dbReference type="InterPro" id="IPR011990">
    <property type="entry name" value="TPR-like_helical_dom_sf"/>
</dbReference>
<dbReference type="InterPro" id="IPR002885">
    <property type="entry name" value="PPR_rpt"/>
</dbReference>
<dbReference type="Pfam" id="PF03959">
    <property type="entry name" value="FSH1"/>
    <property type="match status" value="1"/>
</dbReference>
<dbReference type="Proteomes" id="UP000604046">
    <property type="component" value="Unassembled WGS sequence"/>
</dbReference>
<sequence length="816" mass="89027">MERQMAQLKAKLGESVEFSHLDGPISGMLAADDDVEQECLPPYYQWWEPLDGLAGQLEAVRHVAEYIRAKGPFDALLGFSEGAACATAFLAAVHGAGRGGAEVRQQLKAELADVTPPRLVISICGIPPDDFRPGCFCFGRGSSKVCEVPVPSIHVIGENDSDRRGSEELAQEWYGVTSTLSTSSKKNTSKMLRHPHGHRFPLDCRQLADAIQEMVCKVLKSMPNSPIVQQSYAHAMYSGGRKVLAALRREKRWLDALQILEEAKACSAQPDTVCYNIVLSIFRDFRWWAQALVTLGHMEQAGPQASVVSYSTVVSACESSTCWQVAVSLLQKTWDRGLAADIILLCAAASACGKALRWDLALHLSNLSMAESMGETGVAQNALPAVNAAMSAFGGLWEKAVELFAGLQCSGMRPDTVSYGAAMQNCDCASQWVQANAILAQAVGSIQPSVVVFGLAASCFAKGKVWQQALEMLIWSCSSGLREEAPLCGAVLSSCEKVAAWRRAINLLHEQAGQRHPRPNVLMYSSAISACEKAHQWHMALWILSQMWAEGPRPDVVALNAGLAACEKSGRWEQAFLLCETGMAQRLSLNTISYNSLFSALAVGQSWQHARELHLLDEMKAATVVPDTITYNSLIAGCTRRKDWELMLTLFLEMRSSELQPDSFSYGSALSVCDQAENWQLAMLLLKLMQIDLVQSNVLIYNSALGACDAPLMVAKAGKWRLSLHLLSQVCAQEHPDQTSFNSVLRACLNSLSSPRETWRVCLSVLAKMSEQLLDPDPKSFSALCEAAEKVPEVRHLPEFLAACSTEAVTIVLRAV</sequence>
<feature type="repeat" description="PPR" evidence="2">
    <location>
        <begin position="627"/>
        <end position="661"/>
    </location>
</feature>
<dbReference type="Gene3D" id="1.25.40.10">
    <property type="entry name" value="Tetratricopeptide repeat domain"/>
    <property type="match status" value="4"/>
</dbReference>
<dbReference type="OrthoDB" id="425026at2759"/>
<organism evidence="4 5">
    <name type="scientific">Symbiodinium natans</name>
    <dbReference type="NCBI Taxonomy" id="878477"/>
    <lineage>
        <taxon>Eukaryota</taxon>
        <taxon>Sar</taxon>
        <taxon>Alveolata</taxon>
        <taxon>Dinophyceae</taxon>
        <taxon>Suessiales</taxon>
        <taxon>Symbiodiniaceae</taxon>
        <taxon>Symbiodinium</taxon>
    </lineage>
</organism>
<evidence type="ECO:0000313" key="5">
    <source>
        <dbReference type="Proteomes" id="UP000604046"/>
    </source>
</evidence>
<dbReference type="Pfam" id="PF01535">
    <property type="entry name" value="PPR"/>
    <property type="match status" value="1"/>
</dbReference>
<keyword evidence="1" id="KW-0677">Repeat</keyword>
<name>A0A812KZF0_9DINO</name>
<dbReference type="Pfam" id="PF13041">
    <property type="entry name" value="PPR_2"/>
    <property type="match status" value="1"/>
</dbReference>
<gene>
    <name evidence="4" type="ORF">SNAT2548_LOCUS10083</name>
</gene>
<evidence type="ECO:0000313" key="4">
    <source>
        <dbReference type="EMBL" id="CAE7235674.1"/>
    </source>
</evidence>
<feature type="repeat" description="PPR" evidence="2">
    <location>
        <begin position="520"/>
        <end position="554"/>
    </location>
</feature>
<keyword evidence="5" id="KW-1185">Reference proteome</keyword>
<dbReference type="InterPro" id="IPR029058">
    <property type="entry name" value="AB_hydrolase_fold"/>
</dbReference>
<evidence type="ECO:0000259" key="3">
    <source>
        <dbReference type="Pfam" id="PF03959"/>
    </source>
</evidence>
<comment type="caution">
    <text evidence="4">The sequence shown here is derived from an EMBL/GenBank/DDBJ whole genome shotgun (WGS) entry which is preliminary data.</text>
</comment>
<feature type="domain" description="Serine hydrolase" evidence="3">
    <location>
        <begin position="2"/>
        <end position="202"/>
    </location>
</feature>
<dbReference type="PROSITE" id="PS51375">
    <property type="entry name" value="PPR"/>
    <property type="match status" value="3"/>
</dbReference>